<name>A0AA88M4C1_TACVA</name>
<feature type="compositionally biased region" description="Basic and acidic residues" evidence="1">
    <location>
        <begin position="44"/>
        <end position="64"/>
    </location>
</feature>
<gene>
    <name evidence="2" type="ORF">Q7C36_017794</name>
</gene>
<protein>
    <submittedName>
        <fullName evidence="2">Uncharacterized protein</fullName>
    </submittedName>
</protein>
<sequence length="143" mass="15181">MEGARDGMKEKHSGTGGGMGTEGGAHTQEVQQLNKASGDEEGERTEVQSTDEHTDMGTEGLRTSRDHHIKMKLSVHQRVSSCVSPLVSSSSPNPCTSVRSGCDAGRGLGGDERGHVYIMAVVLSRESVPHLDPQHRMAASTLS</sequence>
<accession>A0AA88M4C1</accession>
<dbReference type="EMBL" id="JAVHJS010000018">
    <property type="protein sequence ID" value="KAK2829804.1"/>
    <property type="molecule type" value="Genomic_DNA"/>
</dbReference>
<proteinExistence type="predicted"/>
<evidence type="ECO:0000313" key="3">
    <source>
        <dbReference type="Proteomes" id="UP001187315"/>
    </source>
</evidence>
<dbReference type="Proteomes" id="UP001187315">
    <property type="component" value="Unassembled WGS sequence"/>
</dbReference>
<evidence type="ECO:0000313" key="2">
    <source>
        <dbReference type="EMBL" id="KAK2829804.1"/>
    </source>
</evidence>
<evidence type="ECO:0000256" key="1">
    <source>
        <dbReference type="SAM" id="MobiDB-lite"/>
    </source>
</evidence>
<reference evidence="2" key="1">
    <citation type="submission" date="2023-08" db="EMBL/GenBank/DDBJ databases">
        <title>Pelteobagrus vachellii genome.</title>
        <authorList>
            <person name="Liu H."/>
        </authorList>
    </citation>
    <scope>NUCLEOTIDE SEQUENCE</scope>
    <source>
        <strain evidence="2">PRFRI_2022a</strain>
        <tissue evidence="2">Muscle</tissue>
    </source>
</reference>
<feature type="region of interest" description="Disordered" evidence="1">
    <location>
        <begin position="1"/>
        <end position="64"/>
    </location>
</feature>
<keyword evidence="3" id="KW-1185">Reference proteome</keyword>
<feature type="compositionally biased region" description="Basic and acidic residues" evidence="1">
    <location>
        <begin position="1"/>
        <end position="13"/>
    </location>
</feature>
<feature type="compositionally biased region" description="Gly residues" evidence="1">
    <location>
        <begin position="14"/>
        <end position="23"/>
    </location>
</feature>
<organism evidence="2 3">
    <name type="scientific">Tachysurus vachellii</name>
    <name type="common">Darkbarbel catfish</name>
    <name type="synonym">Pelteobagrus vachellii</name>
    <dbReference type="NCBI Taxonomy" id="175792"/>
    <lineage>
        <taxon>Eukaryota</taxon>
        <taxon>Metazoa</taxon>
        <taxon>Chordata</taxon>
        <taxon>Craniata</taxon>
        <taxon>Vertebrata</taxon>
        <taxon>Euteleostomi</taxon>
        <taxon>Actinopterygii</taxon>
        <taxon>Neopterygii</taxon>
        <taxon>Teleostei</taxon>
        <taxon>Ostariophysi</taxon>
        <taxon>Siluriformes</taxon>
        <taxon>Bagridae</taxon>
        <taxon>Tachysurus</taxon>
    </lineage>
</organism>
<dbReference type="AlphaFoldDB" id="A0AA88M4C1"/>
<comment type="caution">
    <text evidence="2">The sequence shown here is derived from an EMBL/GenBank/DDBJ whole genome shotgun (WGS) entry which is preliminary data.</text>
</comment>